<dbReference type="SUPFAM" id="SSF55874">
    <property type="entry name" value="ATPase domain of HSP90 chaperone/DNA topoisomerase II/histidine kinase"/>
    <property type="match status" value="2"/>
</dbReference>
<evidence type="ECO:0000256" key="12">
    <source>
        <dbReference type="SAM" id="MobiDB-lite"/>
    </source>
</evidence>
<dbReference type="GO" id="GO:0006325">
    <property type="term" value="P:chromatin organization"/>
    <property type="evidence" value="ECO:0007669"/>
    <property type="project" value="UniProtKB-KW"/>
</dbReference>
<dbReference type="InterPro" id="IPR041006">
    <property type="entry name" value="Morc_S5"/>
</dbReference>
<dbReference type="Gene3D" id="3.30.565.10">
    <property type="entry name" value="Histidine kinase-like ATPase, C-terminal domain"/>
    <property type="match status" value="1"/>
</dbReference>
<keyword evidence="8" id="KW-0943">RNA-mediated gene silencing</keyword>
<reference evidence="15" key="1">
    <citation type="submission" date="2024-07" db="EMBL/GenBank/DDBJ databases">
        <title>Two chromosome-level genome assemblies of Korean endemic species Abeliophyllum distichum and Forsythia ovata (Oleaceae).</title>
        <authorList>
            <person name="Jang H."/>
        </authorList>
    </citation>
    <scope>NUCLEOTIDE SEQUENCE [LARGE SCALE GENOMIC DNA]</scope>
</reference>
<dbReference type="GO" id="GO:0004519">
    <property type="term" value="F:endonuclease activity"/>
    <property type="evidence" value="ECO:0007669"/>
    <property type="project" value="UniProtKB-KW"/>
</dbReference>
<evidence type="ECO:0000256" key="9">
    <source>
        <dbReference type="ARBA" id="ARBA00023204"/>
    </source>
</evidence>
<organism evidence="14 15">
    <name type="scientific">Abeliophyllum distichum</name>
    <dbReference type="NCBI Taxonomy" id="126358"/>
    <lineage>
        <taxon>Eukaryota</taxon>
        <taxon>Viridiplantae</taxon>
        <taxon>Streptophyta</taxon>
        <taxon>Embryophyta</taxon>
        <taxon>Tracheophyta</taxon>
        <taxon>Spermatophyta</taxon>
        <taxon>Magnoliopsida</taxon>
        <taxon>eudicotyledons</taxon>
        <taxon>Gunneridae</taxon>
        <taxon>Pentapetalae</taxon>
        <taxon>asterids</taxon>
        <taxon>lamiids</taxon>
        <taxon>Lamiales</taxon>
        <taxon>Oleaceae</taxon>
        <taxon>Forsythieae</taxon>
        <taxon>Abeliophyllum</taxon>
    </lineage>
</organism>
<name>A0ABD1U407_9LAMI</name>
<dbReference type="GO" id="GO:0016301">
    <property type="term" value="F:kinase activity"/>
    <property type="evidence" value="ECO:0007669"/>
    <property type="project" value="UniProtKB-KW"/>
</dbReference>
<evidence type="ECO:0000256" key="6">
    <source>
        <dbReference type="ARBA" id="ARBA00022853"/>
    </source>
</evidence>
<comment type="similarity">
    <text evidence="2">Belongs to the MORC ATPase protein family.</text>
</comment>
<evidence type="ECO:0000256" key="11">
    <source>
        <dbReference type="SAM" id="Coils"/>
    </source>
</evidence>
<dbReference type="PANTHER" id="PTHR23336:SF72">
    <property type="entry name" value="PROTEIN MICRORCHIDIA 5"/>
    <property type="match status" value="1"/>
</dbReference>
<gene>
    <name evidence="14" type="ORF">Adt_15988</name>
</gene>
<accession>A0ABD1U407</accession>
<keyword evidence="4" id="KW-0255">Endonuclease</keyword>
<dbReference type="GO" id="GO:0005634">
    <property type="term" value="C:nucleus"/>
    <property type="evidence" value="ECO:0007669"/>
    <property type="project" value="UniProtKB-SubCell"/>
</dbReference>
<keyword evidence="15" id="KW-1185">Reference proteome</keyword>
<evidence type="ECO:0000256" key="5">
    <source>
        <dbReference type="ARBA" id="ARBA00022763"/>
    </source>
</evidence>
<evidence type="ECO:0000256" key="8">
    <source>
        <dbReference type="ARBA" id="ARBA00023158"/>
    </source>
</evidence>
<evidence type="ECO:0000256" key="2">
    <source>
        <dbReference type="ARBA" id="ARBA00007845"/>
    </source>
</evidence>
<keyword evidence="3" id="KW-0540">Nuclease</keyword>
<feature type="coiled-coil region" evidence="11">
    <location>
        <begin position="715"/>
        <end position="763"/>
    </location>
</feature>
<keyword evidence="4" id="KW-0378">Hydrolase</keyword>
<keyword evidence="14" id="KW-0808">Transferase</keyword>
<evidence type="ECO:0000256" key="4">
    <source>
        <dbReference type="ARBA" id="ARBA00022759"/>
    </source>
</evidence>
<keyword evidence="10" id="KW-0539">Nucleus</keyword>
<dbReference type="AlphaFoldDB" id="A0ABD1U407"/>
<keyword evidence="14" id="KW-0418">Kinase</keyword>
<evidence type="ECO:0000313" key="15">
    <source>
        <dbReference type="Proteomes" id="UP001604336"/>
    </source>
</evidence>
<feature type="region of interest" description="Disordered" evidence="12">
    <location>
        <begin position="609"/>
        <end position="633"/>
    </location>
</feature>
<keyword evidence="5" id="KW-0227">DNA damage</keyword>
<dbReference type="GO" id="GO:0006281">
    <property type="term" value="P:DNA repair"/>
    <property type="evidence" value="ECO:0007669"/>
    <property type="project" value="UniProtKB-KW"/>
</dbReference>
<evidence type="ECO:0000259" key="13">
    <source>
        <dbReference type="Pfam" id="PF17942"/>
    </source>
</evidence>
<evidence type="ECO:0000256" key="1">
    <source>
        <dbReference type="ARBA" id="ARBA00004123"/>
    </source>
</evidence>
<evidence type="ECO:0000256" key="10">
    <source>
        <dbReference type="ARBA" id="ARBA00023242"/>
    </source>
</evidence>
<evidence type="ECO:0000313" key="14">
    <source>
        <dbReference type="EMBL" id="KAL2519741.1"/>
    </source>
</evidence>
<keyword evidence="7 11" id="KW-0175">Coiled coil</keyword>
<feature type="region of interest" description="Disordered" evidence="12">
    <location>
        <begin position="1"/>
        <end position="47"/>
    </location>
</feature>
<dbReference type="InterPro" id="IPR045261">
    <property type="entry name" value="MORC_ATPase"/>
</dbReference>
<evidence type="ECO:0000256" key="3">
    <source>
        <dbReference type="ARBA" id="ARBA00022722"/>
    </source>
</evidence>
<dbReference type="Proteomes" id="UP001604336">
    <property type="component" value="Unassembled WGS sequence"/>
</dbReference>
<dbReference type="PANTHER" id="PTHR23336">
    <property type="entry name" value="ZINC FINGER CW-TYPE COILED-COIL DOMAIN PROTEIN 3"/>
    <property type="match status" value="1"/>
</dbReference>
<feature type="compositionally biased region" description="Basic and acidic residues" evidence="12">
    <location>
        <begin position="1"/>
        <end position="19"/>
    </location>
</feature>
<feature type="domain" description="Morc S5" evidence="13">
    <location>
        <begin position="450"/>
        <end position="593"/>
    </location>
</feature>
<protein>
    <submittedName>
        <fullName evidence="14">Histidine kinase</fullName>
    </submittedName>
</protein>
<comment type="subcellular location">
    <subcellularLocation>
        <location evidence="1">Nucleus</location>
    </subcellularLocation>
</comment>
<feature type="compositionally biased region" description="Low complexity" evidence="12">
    <location>
        <begin position="24"/>
        <end position="43"/>
    </location>
</feature>
<evidence type="ECO:0000256" key="7">
    <source>
        <dbReference type="ARBA" id="ARBA00023054"/>
    </source>
</evidence>
<dbReference type="GO" id="GO:0031349">
    <property type="term" value="P:positive regulation of defense response"/>
    <property type="evidence" value="ECO:0007669"/>
    <property type="project" value="UniProtKB-ARBA"/>
</dbReference>
<proteinExistence type="inferred from homology"/>
<sequence>MGQNMKEENMEPSKEEAKNQKSPSSLSSIISLSSSSSSNFDGFDSGDSDLDDWDIERNLIKKKQRIETVLPVGFLDPLTSEERLAIQNEIAATSAIENKCQDGRNNNASSVGLSNVPIEVKKETFKNSDNVSKDKAVSSPAIRSCKQFWKAGDYEGKNDCDSGSRTVGMDHVRVHPKFLHSNATSHKWALGAFAELLDNALDEVCNGATYVHIDVLNNRKDNDKMLSIEDNGGGMNPDKMRQCMSLGYSEKSKMANTIGQCELFTLCRNHMYQILVDVISIYLFFKFSPDGNGFKTSTMRLGADVIVFSRCRGTDGRSTTQSIGMLSYTFLTETGKEDIVVPMIDYEKRGAAWNKMVRFSLNDWERNFRTIVQWSPYGSEEDLLQQFNSLKDQGTRIIIYNLWEDDQGALELDFDTNQHDIQIRGVSRDEKKIEMAKIYPNSRHFLTYRHSLRNYASILYLRIPPGFQMSLRGKEVKHHNIINDMMQSKEITYRPAATDVESKDQNMVAVGTIGFVKDAKCHIDVQGFNVYHKNRLIKPFWRVWNAAGSDGRGVIGVLEANFVEPAHDKQGFERTAVLGRLEARLNYIQKNYWSSNCHLIGYAPRRHPKNSVSPEKVAPALATGKSCSRSKPKERVSYNVASVLQSSNNNNHGLPADATENVGATRSEAQARNRSNTFSINGRPQVEPLSNQITQNTEVVSRDAYAAYPSTTEMVLSLTEENNSLRKSLEEVLQNLKFERDRIISLQNQLKDTHKKLEKSDKEREVFVSSLAEERSRRDQEEVRLRERIKDASETIQGLLHKIKMLDNRGV</sequence>
<keyword evidence="6" id="KW-0156">Chromatin regulator</keyword>
<keyword evidence="9" id="KW-0234">DNA repair</keyword>
<dbReference type="Pfam" id="PF17942">
    <property type="entry name" value="Morc6_S5"/>
    <property type="match status" value="1"/>
</dbReference>
<dbReference type="GO" id="GO:0031047">
    <property type="term" value="P:regulatory ncRNA-mediated gene silencing"/>
    <property type="evidence" value="ECO:0007669"/>
    <property type="project" value="UniProtKB-KW"/>
</dbReference>
<dbReference type="InterPro" id="IPR036890">
    <property type="entry name" value="HATPase_C_sf"/>
</dbReference>
<dbReference type="Pfam" id="PF13589">
    <property type="entry name" value="HATPase_c_3"/>
    <property type="match status" value="1"/>
</dbReference>
<comment type="caution">
    <text evidence="14">The sequence shown here is derived from an EMBL/GenBank/DDBJ whole genome shotgun (WGS) entry which is preliminary data.</text>
</comment>
<dbReference type="EMBL" id="JBFOLK010000004">
    <property type="protein sequence ID" value="KAL2519741.1"/>
    <property type="molecule type" value="Genomic_DNA"/>
</dbReference>